<accession>A0AA42DWK5</accession>
<feature type="transmembrane region" description="Helical" evidence="1">
    <location>
        <begin position="70"/>
        <end position="90"/>
    </location>
</feature>
<organism evidence="2 3">
    <name type="scientific">Holtiella tumoricola</name>
    <dbReference type="NCBI Taxonomy" id="3018743"/>
    <lineage>
        <taxon>Bacteria</taxon>
        <taxon>Bacillati</taxon>
        <taxon>Bacillota</taxon>
        <taxon>Clostridia</taxon>
        <taxon>Lachnospirales</taxon>
        <taxon>Cellulosilyticaceae</taxon>
        <taxon>Holtiella</taxon>
    </lineage>
</organism>
<keyword evidence="1" id="KW-0812">Transmembrane</keyword>
<evidence type="ECO:0000256" key="1">
    <source>
        <dbReference type="SAM" id="Phobius"/>
    </source>
</evidence>
<gene>
    <name evidence="2" type="ORF">PBV87_21855</name>
</gene>
<feature type="transmembrane region" description="Helical" evidence="1">
    <location>
        <begin position="9"/>
        <end position="29"/>
    </location>
</feature>
<sequence>MKQAQIVKVLNYIALGIFIIIIGCAIYIMQNDIGLIEGLNFGPGSYYYSDIPGWEKYFFNHRFVQNLNPLLIIGLFCGWGFICWKAWVYLDTKLK</sequence>
<dbReference type="AlphaFoldDB" id="A0AA42DWK5"/>
<dbReference type="PROSITE" id="PS51257">
    <property type="entry name" value="PROKAR_LIPOPROTEIN"/>
    <property type="match status" value="1"/>
</dbReference>
<comment type="caution">
    <text evidence="2">The sequence shown here is derived from an EMBL/GenBank/DDBJ whole genome shotgun (WGS) entry which is preliminary data.</text>
</comment>
<keyword evidence="1" id="KW-0472">Membrane</keyword>
<reference evidence="2" key="1">
    <citation type="journal article" date="2023" name="Int. J. Syst. Evol. Microbiol.">
        <title>&lt;i&gt;Holtiella tumoricola&lt;/i&gt; gen. nov. sp. nov., isolated from a human clinical sample.</title>
        <authorList>
            <person name="Allen-Vercoe E."/>
            <person name="Daigneault M.C."/>
            <person name="Vancuren S.J."/>
            <person name="Cochrane K."/>
            <person name="O'Neal L.L."/>
            <person name="Sankaranarayanan K."/>
            <person name="Lawson P.A."/>
        </authorList>
    </citation>
    <scope>NUCLEOTIDE SEQUENCE</scope>
    <source>
        <strain evidence="2">CC70A</strain>
    </source>
</reference>
<keyword evidence="1" id="KW-1133">Transmembrane helix</keyword>
<name>A0AA42DWK5_9FIRM</name>
<dbReference type="Proteomes" id="UP001169242">
    <property type="component" value="Unassembled WGS sequence"/>
</dbReference>
<dbReference type="EMBL" id="JAQIFT010000072">
    <property type="protein sequence ID" value="MDA3734124.1"/>
    <property type="molecule type" value="Genomic_DNA"/>
</dbReference>
<keyword evidence="3" id="KW-1185">Reference proteome</keyword>
<evidence type="ECO:0000313" key="3">
    <source>
        <dbReference type="Proteomes" id="UP001169242"/>
    </source>
</evidence>
<proteinExistence type="predicted"/>
<protein>
    <submittedName>
        <fullName evidence="2">Uncharacterized protein</fullName>
    </submittedName>
</protein>
<dbReference type="RefSeq" id="WP_053985773.1">
    <property type="nucleotide sequence ID" value="NZ_JAQIFT010000072.1"/>
</dbReference>
<evidence type="ECO:0000313" key="2">
    <source>
        <dbReference type="EMBL" id="MDA3734124.1"/>
    </source>
</evidence>